<evidence type="ECO:0000313" key="1">
    <source>
        <dbReference type="EMBL" id="KAJ0092284.1"/>
    </source>
</evidence>
<comment type="caution">
    <text evidence="1">The sequence shown here is derived from an EMBL/GenBank/DDBJ whole genome shotgun (WGS) entry which is preliminary data.</text>
</comment>
<name>A0ACC1B027_9ROSI</name>
<proteinExistence type="predicted"/>
<gene>
    <name evidence="1" type="ORF">Patl1_24844</name>
</gene>
<sequence length="248" mass="26275">MGEDDGVQSIGSTSLRAAPTSPGLGFNNNQSAKLDRHRGDRYYGSSNNNNGNGGSSYNYDNYNNNDNQDSHYNRHSRPSRFSDGPMSRYSNNNNSNNQDSYQYNSRRRSPNNFRGSGGGGGGGSRPFDSPPRHPPGGGGGGGFRPMGGGGGGGGFLPMGGGFGSNYPVAPPPLPQVSGQKRGFSGRGSSPDRFDGGSFAKLFVGSVPKTATEEDIRPFFEEHGHVIEVALIKDKRTGQQQGMCECYSS</sequence>
<dbReference type="Proteomes" id="UP001164250">
    <property type="component" value="Chromosome 7"/>
</dbReference>
<organism evidence="1 2">
    <name type="scientific">Pistacia atlantica</name>
    <dbReference type="NCBI Taxonomy" id="434234"/>
    <lineage>
        <taxon>Eukaryota</taxon>
        <taxon>Viridiplantae</taxon>
        <taxon>Streptophyta</taxon>
        <taxon>Embryophyta</taxon>
        <taxon>Tracheophyta</taxon>
        <taxon>Spermatophyta</taxon>
        <taxon>Magnoliopsida</taxon>
        <taxon>eudicotyledons</taxon>
        <taxon>Gunneridae</taxon>
        <taxon>Pentapetalae</taxon>
        <taxon>rosids</taxon>
        <taxon>malvids</taxon>
        <taxon>Sapindales</taxon>
        <taxon>Anacardiaceae</taxon>
        <taxon>Pistacia</taxon>
    </lineage>
</organism>
<dbReference type="EMBL" id="CM047903">
    <property type="protein sequence ID" value="KAJ0092284.1"/>
    <property type="molecule type" value="Genomic_DNA"/>
</dbReference>
<accession>A0ACC1B027</accession>
<evidence type="ECO:0000313" key="2">
    <source>
        <dbReference type="Proteomes" id="UP001164250"/>
    </source>
</evidence>
<protein>
    <submittedName>
        <fullName evidence="1">Uncharacterized protein</fullName>
    </submittedName>
</protein>
<keyword evidence="2" id="KW-1185">Reference proteome</keyword>
<reference evidence="2" key="1">
    <citation type="journal article" date="2023" name="G3 (Bethesda)">
        <title>Genome assembly and association tests identify interacting loci associated with vigor, precocity, and sex in interspecific pistachio rootstocks.</title>
        <authorList>
            <person name="Palmer W."/>
            <person name="Jacygrad E."/>
            <person name="Sagayaradj S."/>
            <person name="Cavanaugh K."/>
            <person name="Han R."/>
            <person name="Bertier L."/>
            <person name="Beede B."/>
            <person name="Kafkas S."/>
            <person name="Golino D."/>
            <person name="Preece J."/>
            <person name="Michelmore R."/>
        </authorList>
    </citation>
    <scope>NUCLEOTIDE SEQUENCE [LARGE SCALE GENOMIC DNA]</scope>
</reference>